<feature type="region of interest" description="Disordered" evidence="1">
    <location>
        <begin position="670"/>
        <end position="696"/>
    </location>
</feature>
<feature type="compositionally biased region" description="Polar residues" evidence="1">
    <location>
        <begin position="678"/>
        <end position="687"/>
    </location>
</feature>
<feature type="compositionally biased region" description="Low complexity" evidence="1">
    <location>
        <begin position="334"/>
        <end position="345"/>
    </location>
</feature>
<proteinExistence type="predicted"/>
<feature type="region of interest" description="Disordered" evidence="1">
    <location>
        <begin position="740"/>
        <end position="833"/>
    </location>
</feature>
<protein>
    <recommendedName>
        <fullName evidence="5">CUB domain-containing protein</fullName>
    </recommendedName>
</protein>
<feature type="compositionally biased region" description="Polar residues" evidence="1">
    <location>
        <begin position="623"/>
        <end position="634"/>
    </location>
</feature>
<feature type="compositionally biased region" description="Polar residues" evidence="1">
    <location>
        <begin position="430"/>
        <end position="441"/>
    </location>
</feature>
<dbReference type="AlphaFoldDB" id="A0A7M6DN10"/>
<feature type="compositionally biased region" description="Basic and acidic residues" evidence="1">
    <location>
        <begin position="775"/>
        <end position="787"/>
    </location>
</feature>
<evidence type="ECO:0000256" key="1">
    <source>
        <dbReference type="SAM" id="MobiDB-lite"/>
    </source>
</evidence>
<feature type="region of interest" description="Disordered" evidence="1">
    <location>
        <begin position="309"/>
        <end position="380"/>
    </location>
</feature>
<evidence type="ECO:0000313" key="3">
    <source>
        <dbReference type="EnsemblMetazoa" id="CLYHEMP017156.1"/>
    </source>
</evidence>
<feature type="compositionally biased region" description="Polar residues" evidence="1">
    <location>
        <begin position="758"/>
        <end position="774"/>
    </location>
</feature>
<evidence type="ECO:0008006" key="5">
    <source>
        <dbReference type="Google" id="ProtNLM"/>
    </source>
</evidence>
<sequence length="833" mass="93656">MIVVTLEPSDFSTLHLYWSVSNPLLYKVNGFMNLDCGTFYKPFMSPHQRLEDSYIIQDVFTKPTTCKWIFQSDVLMTVDIAYTDNSKVCDNKVELNGLDYFEPLTVSRCVLQDFKTPPTKFLMFTYTTYHTVRFSADIRFFNNESVLSTATPSLSPSKTTATPITTTTTLKPITHQPTSPKTLTPDTKDCFDKREFKFKNGKTTERLDIQKQFRNCNQLSCACKWYVYSKHEFTLDLTLDVAPVAPITNTECPNRIYIDDGDSFDMQTLHGTCKLKNYASPKTKMIQIIYEALEDSDLTAVIKYHKVVSPRPTPTPSNKPNPSESLSKHLPTESSKQPTLSSTSSIFTSNKPSKSLSTTLESQSSIVVQPTPSVTDNSENKRNPELYIIVGVIAGVFCLVLLLICCLCRMRRGRTKEANYPVLAINPSSTSTIESPQSAGGKQNKMKKSNTSSIPLVELNSLETMPRKKTKKSFKRVFKSTFRRSAKATSFWGADKGPHHGASKEIGKDNLAQTTDDGDGMLELYESYDEPDMMQNKSYITMKSFDHKQNKSIRRQDIAIVASGEYTLPTNEPITDSQNNNNVESENIYNIPQNDFNQQPKQQSAIGSDSTDNIYNVPKTDIDNTTPSPSSTVNKDAENIYNVPKNDFNKMPQQDYIMSDRQKDAYRQSNLYDVPKTLETSNQSASDQLRDKERSSSNILYAPVSYVSSENSLYESTPEPDVGSRGLLYPAQTLLKKASRLSRHFSRSSSTSSDPSSPHNSFKQSASFSDLTKNTVRENETMEHGRSAVENNNGGMNNEYAYMQSPKKDHSCPDNVLYSSTGSLLDKDNPLYE</sequence>
<keyword evidence="4" id="KW-1185">Reference proteome</keyword>
<feature type="region of interest" description="Disordered" evidence="1">
    <location>
        <begin position="430"/>
        <end position="450"/>
    </location>
</feature>
<organism evidence="3 4">
    <name type="scientific">Clytia hemisphaerica</name>
    <dbReference type="NCBI Taxonomy" id="252671"/>
    <lineage>
        <taxon>Eukaryota</taxon>
        <taxon>Metazoa</taxon>
        <taxon>Cnidaria</taxon>
        <taxon>Hydrozoa</taxon>
        <taxon>Hydroidolina</taxon>
        <taxon>Leptothecata</taxon>
        <taxon>Obeliida</taxon>
        <taxon>Clytiidae</taxon>
        <taxon>Clytia</taxon>
    </lineage>
</organism>
<feature type="compositionally biased region" description="Polar residues" evidence="1">
    <location>
        <begin position="346"/>
        <end position="377"/>
    </location>
</feature>
<feature type="region of interest" description="Disordered" evidence="1">
    <location>
        <begin position="593"/>
        <end position="638"/>
    </location>
</feature>
<reference evidence="3" key="1">
    <citation type="submission" date="2021-01" db="UniProtKB">
        <authorList>
            <consortium name="EnsemblMetazoa"/>
        </authorList>
    </citation>
    <scope>IDENTIFICATION</scope>
</reference>
<dbReference type="EnsemblMetazoa" id="CLYHEMT017156.2">
    <property type="protein sequence ID" value="CLYHEMP017156.2"/>
    <property type="gene ID" value="CLYHEMG017156"/>
</dbReference>
<feature type="compositionally biased region" description="Polar residues" evidence="1">
    <location>
        <begin position="593"/>
        <end position="614"/>
    </location>
</feature>
<feature type="compositionally biased region" description="Low complexity" evidence="1">
    <location>
        <begin position="747"/>
        <end position="757"/>
    </location>
</feature>
<dbReference type="EnsemblMetazoa" id="CLYHEMT017156.1">
    <property type="protein sequence ID" value="CLYHEMP017156.1"/>
    <property type="gene ID" value="CLYHEMG017156"/>
</dbReference>
<keyword evidence="2" id="KW-0812">Transmembrane</keyword>
<keyword evidence="2" id="KW-0472">Membrane</keyword>
<name>A0A7M6DN10_9CNID</name>
<evidence type="ECO:0000313" key="4">
    <source>
        <dbReference type="Proteomes" id="UP000594262"/>
    </source>
</evidence>
<accession>A0A7M6DN10</accession>
<dbReference type="Proteomes" id="UP000594262">
    <property type="component" value="Unplaced"/>
</dbReference>
<evidence type="ECO:0000256" key="2">
    <source>
        <dbReference type="SAM" id="Phobius"/>
    </source>
</evidence>
<keyword evidence="2" id="KW-1133">Transmembrane helix</keyword>
<feature type="transmembrane region" description="Helical" evidence="2">
    <location>
        <begin position="386"/>
        <end position="408"/>
    </location>
</feature>